<comment type="caution">
    <text evidence="5">The sequence shown here is derived from an EMBL/GenBank/DDBJ whole genome shotgun (WGS) entry which is preliminary data.</text>
</comment>
<name>A0A934SAF9_9BACT</name>
<protein>
    <submittedName>
        <fullName evidence="5">Lamin tail domain-containing protein</fullName>
    </submittedName>
</protein>
<evidence type="ECO:0000259" key="4">
    <source>
        <dbReference type="PROSITE" id="PS51841"/>
    </source>
</evidence>
<dbReference type="InterPro" id="IPR014867">
    <property type="entry name" value="Spore_coat_CotH_CotH2/3/7"/>
</dbReference>
<dbReference type="Proteomes" id="UP000603141">
    <property type="component" value="Unassembled WGS sequence"/>
</dbReference>
<feature type="chain" id="PRO_5036702631" evidence="2">
    <location>
        <begin position="21"/>
        <end position="1612"/>
    </location>
</feature>
<dbReference type="InterPro" id="IPR001322">
    <property type="entry name" value="Lamin_tail_dom"/>
</dbReference>
<feature type="domain" description="LTD" evidence="4">
    <location>
        <begin position="16"/>
        <end position="163"/>
    </location>
</feature>
<evidence type="ECO:0000256" key="1">
    <source>
        <dbReference type="SAM" id="MobiDB-lite"/>
    </source>
</evidence>
<evidence type="ECO:0000256" key="2">
    <source>
        <dbReference type="SAM" id="SignalP"/>
    </source>
</evidence>
<dbReference type="Gene3D" id="2.60.120.260">
    <property type="entry name" value="Galactose-binding domain-like"/>
    <property type="match status" value="2"/>
</dbReference>
<dbReference type="Pfam" id="PF00932">
    <property type="entry name" value="LTD"/>
    <property type="match status" value="2"/>
</dbReference>
<dbReference type="EMBL" id="JAENIJ010000009">
    <property type="protein sequence ID" value="MBK1882294.1"/>
    <property type="molecule type" value="Genomic_DNA"/>
</dbReference>
<dbReference type="SMART" id="SM00758">
    <property type="entry name" value="PA14"/>
    <property type="match status" value="1"/>
</dbReference>
<dbReference type="InterPro" id="IPR036415">
    <property type="entry name" value="Lamin_tail_dom_sf"/>
</dbReference>
<evidence type="ECO:0000313" key="5">
    <source>
        <dbReference type="EMBL" id="MBK1882294.1"/>
    </source>
</evidence>
<feature type="signal peptide" evidence="2">
    <location>
        <begin position="1"/>
        <end position="20"/>
    </location>
</feature>
<feature type="domain" description="PA14" evidence="3">
    <location>
        <begin position="206"/>
        <end position="357"/>
    </location>
</feature>
<evidence type="ECO:0000259" key="3">
    <source>
        <dbReference type="PROSITE" id="PS51820"/>
    </source>
</evidence>
<dbReference type="Pfam" id="PF13290">
    <property type="entry name" value="CHB_HEX_C_1"/>
    <property type="match status" value="1"/>
</dbReference>
<gene>
    <name evidence="5" type="ORF">JIN85_07705</name>
</gene>
<dbReference type="Gene3D" id="2.60.40.1260">
    <property type="entry name" value="Lamin Tail domain"/>
    <property type="match status" value="1"/>
</dbReference>
<dbReference type="Pfam" id="PF07691">
    <property type="entry name" value="PA14"/>
    <property type="match status" value="1"/>
</dbReference>
<dbReference type="PROSITE" id="PS51841">
    <property type="entry name" value="LTD"/>
    <property type="match status" value="1"/>
</dbReference>
<keyword evidence="6" id="KW-1185">Reference proteome</keyword>
<proteinExistence type="predicted"/>
<evidence type="ECO:0000313" key="6">
    <source>
        <dbReference type="Proteomes" id="UP000603141"/>
    </source>
</evidence>
<sequence length="1612" mass="173771">MRVTFLSGILGFSLISGGFAQPVITEFMADNETTIPDEDGDYSDWIEIHNPTTSSISLANWCLTDKSSNLTQWKFPAVSLAPGEFLVVWASGKNRRTAGSPLHTNFSLSKGGEFLALVRPDESIEQSFDPGFPAQAPDESYGLRFQSTAVLAEGATGKYQVPTRNKDPSSDWIQAAYDDSAWASGPSGFGYGITVPGITVRQVSKNGSIGGLSDALNVLAQPEGSSLVYSSTSGVYSTVNFMSDGPESHFAFSNVPPGGGGENYVLEATGYVYIPTAGLYTFGQNTDDGGRILIDGSEIMRDDMFHSPADRFGVVSLTAGYHSFQSVMFEGGGGDCLEFFAAPGSHTSFDESVFRLVGDVANGGLAATTTPAGTSTLIGTDVSSVMSGKPGVYLRMPFSSEVASATAASLVMRYDDGFVAWLDGVKMASGNAPTSPAWNSLASATRGSGDALRRSGYNFTAGLPALQSGSHVLAIQGLKSSTTDGSFLALPELILGNLDQTLAPAAYGDGLATPGWINGSPSSLGTVEPVEFSVDRGIFDAPFNLQISTPTPGAVIRYTTNGSIPDETNGVTYTGPLSVSATTVLRVRAILTDWEPTEVVTQTYVFPADVIRQSPTGSTPRNWPNTSGTDQVLDYGMDPEIVDHTNPDIGGEETIKAALKAIPTVSLTTEMSNLFNINGSQGIYSNPGSRGFAWERPASIEWINPPDETHPNGTSEFQVNAGLRIRGGYSRSTDNPKHSFRLFFREDYGPTKLEYPLFGDEAAQEFDKIDLRTAQNYSWSFEGDTRNTFLREESSRQAIFDMGQPGSHVRYFHLYLNGQYWGLYDLDERTEAAFSETYFGGDKDEYDVVKSDSDNGWIISATDGSLEAWQDLWDASKAHAASPTNANYFKMMGLAADGVTPTDDPVLLDDDNLIDYMLLTFWMGNRDGSLMAGENGRSNNWFASRQRENNPGQGFQFFVHDFEHSMLSLSEDRTGPFHSDFETNFDYSSPYFLHQDLTGNAEYRMRWADHVQQFMFNSGALTGEAWQNRFSKLSAFVDTSIAAESARWGDAQSSTPLTRNNWVSAQNELVTYAAQRNAIVLSQLKADGLYPALDAPILFPFGGTQPLGTEVTIQGAAGATIYYMPDGSDPRAIGGGLKTGAQIYTASTTSEFLIPWSSGEWSYLSDGSNQGTAWRSASFDSRTWAKGYTEIGYGDGDEATVLPIVDADPATAGTQKVATYYFRKTFDMADAASATALSLTIEYDDAYAVYLNGSRIAGNLPLDPAFDYYTNSAIEDTIETLSIPPSLLLEGRNTIAVEIHQANASSSDLSMNLSLAAVRSATATPIYLSEVGQKTLRIRAKNDTEWSALVVADYQVGTALPQPGQLVISEISYHPQDPHDEAEFLEILNVGGSALDLSGATFTDGIDFTFPQGSTIDVDERMVLVRNADAFAELYGSVPVAGVFENDTALSNGGERLILESADGVTLLDFEFGTEFPWPLSADGLGRSLVLTDVSSPGDPRSWRPSREANGSPGSSDSFSRAPGQDLLDYALAEPTPQLNPANGEFSISRKLGADEVILFPEWSADLLNWSSASVSLIAETPDASGNSTLTWKLEPLPSGQGFFRLRVVEKQ</sequence>
<organism evidence="5 6">
    <name type="scientific">Luteolibacter pohnpeiensis</name>
    <dbReference type="NCBI Taxonomy" id="454153"/>
    <lineage>
        <taxon>Bacteria</taxon>
        <taxon>Pseudomonadati</taxon>
        <taxon>Verrucomicrobiota</taxon>
        <taxon>Verrucomicrobiia</taxon>
        <taxon>Verrucomicrobiales</taxon>
        <taxon>Verrucomicrobiaceae</taxon>
        <taxon>Luteolibacter</taxon>
    </lineage>
</organism>
<dbReference type="SUPFAM" id="SSF56988">
    <property type="entry name" value="Anthrax protective antigen"/>
    <property type="match status" value="1"/>
</dbReference>
<dbReference type="InterPro" id="IPR037524">
    <property type="entry name" value="PA14/GLEYA"/>
</dbReference>
<dbReference type="Pfam" id="PF08757">
    <property type="entry name" value="CotH"/>
    <property type="match status" value="1"/>
</dbReference>
<dbReference type="InterPro" id="IPR011658">
    <property type="entry name" value="PA14_dom"/>
</dbReference>
<dbReference type="InterPro" id="IPR059177">
    <property type="entry name" value="GH29D-like_dom"/>
</dbReference>
<keyword evidence="2" id="KW-0732">Signal</keyword>
<feature type="region of interest" description="Disordered" evidence="1">
    <location>
        <begin position="1495"/>
        <end position="1520"/>
    </location>
</feature>
<dbReference type="SUPFAM" id="SSF74853">
    <property type="entry name" value="Lamin A/C globular tail domain"/>
    <property type="match status" value="1"/>
</dbReference>
<reference evidence="5" key="1">
    <citation type="submission" date="2021-01" db="EMBL/GenBank/DDBJ databases">
        <title>Modified the classification status of verrucomicrobia.</title>
        <authorList>
            <person name="Feng X."/>
        </authorList>
    </citation>
    <scope>NUCLEOTIDE SEQUENCE</scope>
    <source>
        <strain evidence="5">KCTC 22041</strain>
    </source>
</reference>
<dbReference type="PROSITE" id="PS51820">
    <property type="entry name" value="PA14"/>
    <property type="match status" value="1"/>
</dbReference>
<accession>A0A934SAF9</accession>